<dbReference type="HOGENOM" id="CLU_2833672_0_0_1"/>
<evidence type="ECO:0000313" key="1">
    <source>
        <dbReference type="EMBL" id="EKC42883.1"/>
    </source>
</evidence>
<protein>
    <submittedName>
        <fullName evidence="1">Uncharacterized protein</fullName>
    </submittedName>
</protein>
<organism evidence="1">
    <name type="scientific">Magallana gigas</name>
    <name type="common">Pacific oyster</name>
    <name type="synonym">Crassostrea gigas</name>
    <dbReference type="NCBI Taxonomy" id="29159"/>
    <lineage>
        <taxon>Eukaryota</taxon>
        <taxon>Metazoa</taxon>
        <taxon>Spiralia</taxon>
        <taxon>Lophotrochozoa</taxon>
        <taxon>Mollusca</taxon>
        <taxon>Bivalvia</taxon>
        <taxon>Autobranchia</taxon>
        <taxon>Pteriomorphia</taxon>
        <taxon>Ostreida</taxon>
        <taxon>Ostreoidea</taxon>
        <taxon>Ostreidae</taxon>
        <taxon>Magallana</taxon>
    </lineage>
</organism>
<gene>
    <name evidence="1" type="ORF">CGI_10028854</name>
</gene>
<dbReference type="EMBL" id="JH817099">
    <property type="protein sequence ID" value="EKC42883.1"/>
    <property type="molecule type" value="Genomic_DNA"/>
</dbReference>
<dbReference type="InParanoid" id="K1RAX3"/>
<proteinExistence type="predicted"/>
<sequence length="66" mass="7410">MYTFPVWKARPSIFTEERQLAVKQCFSTDHHPQITSYGTVPSLLVVTGMGSEIHVPLMSDDMILGN</sequence>
<reference evidence="1" key="1">
    <citation type="journal article" date="2012" name="Nature">
        <title>The oyster genome reveals stress adaptation and complexity of shell formation.</title>
        <authorList>
            <person name="Zhang G."/>
            <person name="Fang X."/>
            <person name="Guo X."/>
            <person name="Li L."/>
            <person name="Luo R."/>
            <person name="Xu F."/>
            <person name="Yang P."/>
            <person name="Zhang L."/>
            <person name="Wang X."/>
            <person name="Qi H."/>
            <person name="Xiong Z."/>
            <person name="Que H."/>
            <person name="Xie Y."/>
            <person name="Holland P.W."/>
            <person name="Paps J."/>
            <person name="Zhu Y."/>
            <person name="Wu F."/>
            <person name="Chen Y."/>
            <person name="Wang J."/>
            <person name="Peng C."/>
            <person name="Meng J."/>
            <person name="Yang L."/>
            <person name="Liu J."/>
            <person name="Wen B."/>
            <person name="Zhang N."/>
            <person name="Huang Z."/>
            <person name="Zhu Q."/>
            <person name="Feng Y."/>
            <person name="Mount A."/>
            <person name="Hedgecock D."/>
            <person name="Xu Z."/>
            <person name="Liu Y."/>
            <person name="Domazet-Loso T."/>
            <person name="Du Y."/>
            <person name="Sun X."/>
            <person name="Zhang S."/>
            <person name="Liu B."/>
            <person name="Cheng P."/>
            <person name="Jiang X."/>
            <person name="Li J."/>
            <person name="Fan D."/>
            <person name="Wang W."/>
            <person name="Fu W."/>
            <person name="Wang T."/>
            <person name="Wang B."/>
            <person name="Zhang J."/>
            <person name="Peng Z."/>
            <person name="Li Y."/>
            <person name="Li N."/>
            <person name="Wang J."/>
            <person name="Chen M."/>
            <person name="He Y."/>
            <person name="Tan F."/>
            <person name="Song X."/>
            <person name="Zheng Q."/>
            <person name="Huang R."/>
            <person name="Yang H."/>
            <person name="Du X."/>
            <person name="Chen L."/>
            <person name="Yang M."/>
            <person name="Gaffney P.M."/>
            <person name="Wang S."/>
            <person name="Luo L."/>
            <person name="She Z."/>
            <person name="Ming Y."/>
            <person name="Huang W."/>
            <person name="Zhang S."/>
            <person name="Huang B."/>
            <person name="Zhang Y."/>
            <person name="Qu T."/>
            <person name="Ni P."/>
            <person name="Miao G."/>
            <person name="Wang J."/>
            <person name="Wang Q."/>
            <person name="Steinberg C.E."/>
            <person name="Wang H."/>
            <person name="Li N."/>
            <person name="Qian L."/>
            <person name="Zhang G."/>
            <person name="Li Y."/>
            <person name="Yang H."/>
            <person name="Liu X."/>
            <person name="Wang J."/>
            <person name="Yin Y."/>
            <person name="Wang J."/>
        </authorList>
    </citation>
    <scope>NUCLEOTIDE SEQUENCE [LARGE SCALE GENOMIC DNA]</scope>
    <source>
        <strain evidence="1">05x7-T-G4-1.051#20</strain>
    </source>
</reference>
<dbReference type="AlphaFoldDB" id="K1RAX3"/>
<name>K1RAX3_MAGGI</name>
<accession>K1RAX3</accession>